<gene>
    <name evidence="3" type="ORF">GCM10023165_08000</name>
</gene>
<accession>A0ABP8H217</accession>
<dbReference type="Pfam" id="PF02538">
    <property type="entry name" value="Hydantoinase_B"/>
    <property type="match status" value="1"/>
</dbReference>
<dbReference type="InterPro" id="IPR045079">
    <property type="entry name" value="Oxoprolinase-like"/>
</dbReference>
<dbReference type="InterPro" id="IPR003692">
    <property type="entry name" value="Hydantoinase_B"/>
</dbReference>
<feature type="domain" description="Hydantoinase B/oxoprolinase" evidence="2">
    <location>
        <begin position="23"/>
        <end position="527"/>
    </location>
</feature>
<evidence type="ECO:0000313" key="3">
    <source>
        <dbReference type="EMBL" id="GAA4333077.1"/>
    </source>
</evidence>
<proteinExistence type="predicted"/>
<sequence length="586" mass="63955">MYHSLFAAGEGATPEPMRQDINAVQLGIVWQRLTGLMDEIAQTFVRTSFSVVVRENWDLAMSFMDAEGRVFAQSSRSIPSFLGTMPRTLRAILERHPRETLEPGDVLISNDPWMGTGHLNDITMVRPIFRGGTLIAFVGSTFHTVDIGGAPNPFARDCYEEGLCIPALKIMRRGEENADVVAFITENLRESAETLGDLRAQFAAFEQAQKRLIKLLDDERIDDLRHVTDQILDRSEQSMRAMLEAAPDGEFHDEVTADGYDLPLTIRCTVRKKGSDLTVDYAGTTGQIDKPINSVMNFTFAYSAYAIKCAFDPGSPNNDGVLRPLQILAPEGCLVNPTRPAPVWGRHLSGHYLPFAIFGALSQMIPQRVAADSGSPIWNIYFKGNDKARRKFVKMFFMSGGYGARAASDGPACLSFPTNVANSPIEQFETQTPLIVTEKRLIVDSGGAGRFRGGPGQRLSFRSTSDDPLTFVIRHERVKHPPRGFLGGLAGSPGVDMLNGERIAAKSVVTMKKGDVATFETPGGGGMYPPTERKLDAIRKDLVNGIVSLAAAQRDYGIQADRLSLAGGSKNTQASGTTKASKESNS</sequence>
<protein>
    <submittedName>
        <fullName evidence="3">Hydantoinase B/oxoprolinase family protein</fullName>
    </submittedName>
</protein>
<organism evidence="3 4">
    <name type="scientific">Variovorax defluvii</name>
    <dbReference type="NCBI Taxonomy" id="913761"/>
    <lineage>
        <taxon>Bacteria</taxon>
        <taxon>Pseudomonadati</taxon>
        <taxon>Pseudomonadota</taxon>
        <taxon>Betaproteobacteria</taxon>
        <taxon>Burkholderiales</taxon>
        <taxon>Comamonadaceae</taxon>
        <taxon>Variovorax</taxon>
    </lineage>
</organism>
<reference evidence="4" key="1">
    <citation type="journal article" date="2019" name="Int. J. Syst. Evol. Microbiol.">
        <title>The Global Catalogue of Microorganisms (GCM) 10K type strain sequencing project: providing services to taxonomists for standard genome sequencing and annotation.</title>
        <authorList>
            <consortium name="The Broad Institute Genomics Platform"/>
            <consortium name="The Broad Institute Genome Sequencing Center for Infectious Disease"/>
            <person name="Wu L."/>
            <person name="Ma J."/>
        </authorList>
    </citation>
    <scope>NUCLEOTIDE SEQUENCE [LARGE SCALE GENOMIC DNA]</scope>
    <source>
        <strain evidence="4">JCM 17804</strain>
    </source>
</reference>
<evidence type="ECO:0000313" key="4">
    <source>
        <dbReference type="Proteomes" id="UP001500975"/>
    </source>
</evidence>
<evidence type="ECO:0000256" key="1">
    <source>
        <dbReference type="SAM" id="MobiDB-lite"/>
    </source>
</evidence>
<feature type="region of interest" description="Disordered" evidence="1">
    <location>
        <begin position="567"/>
        <end position="586"/>
    </location>
</feature>
<dbReference type="Proteomes" id="UP001500975">
    <property type="component" value="Unassembled WGS sequence"/>
</dbReference>
<dbReference type="PANTHER" id="PTHR11365">
    <property type="entry name" value="5-OXOPROLINASE RELATED"/>
    <property type="match status" value="1"/>
</dbReference>
<dbReference type="EMBL" id="BAABGJ010000008">
    <property type="protein sequence ID" value="GAA4333077.1"/>
    <property type="molecule type" value="Genomic_DNA"/>
</dbReference>
<evidence type="ECO:0000259" key="2">
    <source>
        <dbReference type="Pfam" id="PF02538"/>
    </source>
</evidence>
<keyword evidence="4" id="KW-1185">Reference proteome</keyword>
<name>A0ABP8H217_9BURK</name>
<feature type="compositionally biased region" description="Polar residues" evidence="1">
    <location>
        <begin position="569"/>
        <end position="579"/>
    </location>
</feature>
<dbReference type="RefSeq" id="WP_345536046.1">
    <property type="nucleotide sequence ID" value="NZ_BAABGJ010000008.1"/>
</dbReference>
<comment type="caution">
    <text evidence="3">The sequence shown here is derived from an EMBL/GenBank/DDBJ whole genome shotgun (WGS) entry which is preliminary data.</text>
</comment>
<dbReference type="PANTHER" id="PTHR11365:SF23">
    <property type="entry name" value="HYPOTHETICAL 5-OXOPROLINASE (EUROFUNG)-RELATED"/>
    <property type="match status" value="1"/>
</dbReference>